<dbReference type="InterPro" id="IPR016047">
    <property type="entry name" value="M23ase_b-sheet_dom"/>
</dbReference>
<dbReference type="InterPro" id="IPR011055">
    <property type="entry name" value="Dup_hybrid_motif"/>
</dbReference>
<dbReference type="GO" id="GO:0004222">
    <property type="term" value="F:metalloendopeptidase activity"/>
    <property type="evidence" value="ECO:0007669"/>
    <property type="project" value="TreeGrafter"/>
</dbReference>
<feature type="chain" id="PRO_5009760000" evidence="2">
    <location>
        <begin position="25"/>
        <end position="262"/>
    </location>
</feature>
<reference evidence="4 5" key="1">
    <citation type="submission" date="2015-01" db="EMBL/GenBank/DDBJ databases">
        <authorList>
            <person name="Aslett A.Martin."/>
            <person name="De Silva Nishadi"/>
        </authorList>
    </citation>
    <scope>NUCLEOTIDE SEQUENCE [LARGE SCALE GENOMIC DNA]</scope>
    <source>
        <strain evidence="4 5">R28058</strain>
    </source>
</reference>
<dbReference type="SUPFAM" id="SSF51261">
    <property type="entry name" value="Duplicated hybrid motif"/>
    <property type="match status" value="1"/>
</dbReference>
<dbReference type="InterPro" id="IPR050570">
    <property type="entry name" value="Cell_wall_metabolism_enzyme"/>
</dbReference>
<proteinExistence type="predicted"/>
<name>A0A0C7G9V4_PARSO</name>
<keyword evidence="1" id="KW-0175">Coiled coil</keyword>
<gene>
    <name evidence="4" type="primary">envC_2</name>
    <name evidence="4" type="ORF">R28058_21311</name>
</gene>
<feature type="coiled-coil region" evidence="1">
    <location>
        <begin position="100"/>
        <end position="127"/>
    </location>
</feature>
<organism evidence="4 5">
    <name type="scientific">Paraclostridium sordellii</name>
    <name type="common">Clostridium sordellii</name>
    <dbReference type="NCBI Taxonomy" id="1505"/>
    <lineage>
        <taxon>Bacteria</taxon>
        <taxon>Bacillati</taxon>
        <taxon>Bacillota</taxon>
        <taxon>Clostridia</taxon>
        <taxon>Peptostreptococcales</taxon>
        <taxon>Peptostreptococcaceae</taxon>
        <taxon>Paraclostridium</taxon>
    </lineage>
</organism>
<dbReference type="RefSeq" id="WP_055342357.1">
    <property type="nucleotide sequence ID" value="NZ_CDNI01000003.1"/>
</dbReference>
<dbReference type="CDD" id="cd12797">
    <property type="entry name" value="M23_peptidase"/>
    <property type="match status" value="1"/>
</dbReference>
<sequence>MLKKVKLLIALSLITTISTINVNALDTTSSSSDEIVKDIYDLKIEKEDLQSQISKIDDMISSKKESISSEDSVEVVQLSFIDDDSLINTNSDENVVEAEIEGLEGLKAGLTERINSINEKESNLKANIGENISYGIWPVNGFNEISSPFGYRIHPITKEKKLHKGIDIPANYGVDILSTDYGVVTFSGVKNGYGNVVYIEHFDGKVSIYGHNSENIVKEGDIVEKGQPIAKIGSTGISTGNHVHFELSVNGELKNPLELVNR</sequence>
<evidence type="ECO:0000313" key="4">
    <source>
        <dbReference type="EMBL" id="CEQ04398.1"/>
    </source>
</evidence>
<dbReference type="AlphaFoldDB" id="A0A0C7G9V4"/>
<dbReference type="OrthoDB" id="9809488at2"/>
<evidence type="ECO:0000313" key="5">
    <source>
        <dbReference type="Proteomes" id="UP000049127"/>
    </source>
</evidence>
<dbReference type="PANTHER" id="PTHR21666:SF270">
    <property type="entry name" value="MUREIN HYDROLASE ACTIVATOR ENVC"/>
    <property type="match status" value="1"/>
</dbReference>
<evidence type="ECO:0000256" key="1">
    <source>
        <dbReference type="SAM" id="Coils"/>
    </source>
</evidence>
<dbReference type="EMBL" id="CEKZ01000003">
    <property type="protein sequence ID" value="CEQ04398.1"/>
    <property type="molecule type" value="Genomic_DNA"/>
</dbReference>
<evidence type="ECO:0000256" key="2">
    <source>
        <dbReference type="SAM" id="SignalP"/>
    </source>
</evidence>
<feature type="signal peptide" evidence="2">
    <location>
        <begin position="1"/>
        <end position="24"/>
    </location>
</feature>
<keyword evidence="2" id="KW-0732">Signal</keyword>
<dbReference type="Pfam" id="PF01551">
    <property type="entry name" value="Peptidase_M23"/>
    <property type="match status" value="1"/>
</dbReference>
<accession>A0A0C7G9V4</accession>
<protein>
    <submittedName>
        <fullName evidence="4">Peptidase M23</fullName>
    </submittedName>
</protein>
<dbReference type="PANTHER" id="PTHR21666">
    <property type="entry name" value="PEPTIDASE-RELATED"/>
    <property type="match status" value="1"/>
</dbReference>
<feature type="domain" description="M23ase beta-sheet core" evidence="3">
    <location>
        <begin position="162"/>
        <end position="256"/>
    </location>
</feature>
<dbReference type="Proteomes" id="UP000049127">
    <property type="component" value="Unassembled WGS sequence"/>
</dbReference>
<dbReference type="Gene3D" id="2.70.70.10">
    <property type="entry name" value="Glucose Permease (Domain IIA)"/>
    <property type="match status" value="1"/>
</dbReference>
<evidence type="ECO:0000259" key="3">
    <source>
        <dbReference type="Pfam" id="PF01551"/>
    </source>
</evidence>